<keyword evidence="5" id="KW-1185">Reference proteome</keyword>
<reference evidence="4 5" key="1">
    <citation type="submission" date="2020-08" db="EMBL/GenBank/DDBJ databases">
        <title>Sequencing the genomes of 1000 actinobacteria strains.</title>
        <authorList>
            <person name="Klenk H.-P."/>
        </authorList>
    </citation>
    <scope>NUCLEOTIDE SEQUENCE [LARGE SCALE GENOMIC DNA]</scope>
    <source>
        <strain evidence="4 5">DSM 45790</strain>
    </source>
</reference>
<dbReference type="PANTHER" id="PTHR30007:SF1">
    <property type="entry name" value="BLR1914 PROTEIN"/>
    <property type="match status" value="1"/>
</dbReference>
<accession>A0A7W9DPP6</accession>
<comment type="caution">
    <text evidence="4">The sequence shown here is derived from an EMBL/GenBank/DDBJ whole genome shotgun (WGS) entry which is preliminary data.</text>
</comment>
<dbReference type="InterPro" id="IPR002559">
    <property type="entry name" value="Transposase_11"/>
</dbReference>
<dbReference type="Proteomes" id="UP000588112">
    <property type="component" value="Unassembled WGS sequence"/>
</dbReference>
<keyword evidence="2" id="KW-0472">Membrane</keyword>
<sequence>MLTSTLARVKGDDGGTIDTKRSQRRRALGRSRGGLTTKLHLITEARGLPMRLHVTGGNVVDCSAFEAVMAGRRLARIGPGRPRTRPDRLIADKDYSSRKIRTYLRRRGIQAVIPERRDQLANRRRKGGRGGRPYAFDAEAYKERNLVERCFGKLKQWRAIATRFDKLASRYLAGATIGCLMLWLRQLEMSDTL</sequence>
<feature type="transmembrane region" description="Helical" evidence="2">
    <location>
        <begin position="167"/>
        <end position="184"/>
    </location>
</feature>
<evidence type="ECO:0000313" key="4">
    <source>
        <dbReference type="EMBL" id="MBB5626573.1"/>
    </source>
</evidence>
<dbReference type="GO" id="GO:0003677">
    <property type="term" value="F:DNA binding"/>
    <property type="evidence" value="ECO:0007669"/>
    <property type="project" value="InterPro"/>
</dbReference>
<organism evidence="4 5">
    <name type="scientific">Sphaerisporangium krabiense</name>
    <dbReference type="NCBI Taxonomy" id="763782"/>
    <lineage>
        <taxon>Bacteria</taxon>
        <taxon>Bacillati</taxon>
        <taxon>Actinomycetota</taxon>
        <taxon>Actinomycetes</taxon>
        <taxon>Streptosporangiales</taxon>
        <taxon>Streptosporangiaceae</taxon>
        <taxon>Sphaerisporangium</taxon>
    </lineage>
</organism>
<evidence type="ECO:0000256" key="2">
    <source>
        <dbReference type="SAM" id="Phobius"/>
    </source>
</evidence>
<dbReference type="GO" id="GO:0006313">
    <property type="term" value="P:DNA transposition"/>
    <property type="evidence" value="ECO:0007669"/>
    <property type="project" value="InterPro"/>
</dbReference>
<name>A0A7W9DPP6_9ACTN</name>
<feature type="domain" description="Transposase IS4-like" evidence="3">
    <location>
        <begin position="28"/>
        <end position="176"/>
    </location>
</feature>
<evidence type="ECO:0000259" key="3">
    <source>
        <dbReference type="Pfam" id="PF01609"/>
    </source>
</evidence>
<keyword evidence="2" id="KW-0812">Transmembrane</keyword>
<dbReference type="GO" id="GO:0004803">
    <property type="term" value="F:transposase activity"/>
    <property type="evidence" value="ECO:0007669"/>
    <property type="project" value="InterPro"/>
</dbReference>
<proteinExistence type="predicted"/>
<gene>
    <name evidence="4" type="ORF">BJ981_002272</name>
</gene>
<evidence type="ECO:0000313" key="5">
    <source>
        <dbReference type="Proteomes" id="UP000588112"/>
    </source>
</evidence>
<feature type="region of interest" description="Disordered" evidence="1">
    <location>
        <begin position="1"/>
        <end position="32"/>
    </location>
</feature>
<keyword evidence="2" id="KW-1133">Transmembrane helix</keyword>
<feature type="compositionally biased region" description="Basic and acidic residues" evidence="1">
    <location>
        <begin position="9"/>
        <end position="21"/>
    </location>
</feature>
<dbReference type="EMBL" id="JACHBR010000001">
    <property type="protein sequence ID" value="MBB5626573.1"/>
    <property type="molecule type" value="Genomic_DNA"/>
</dbReference>
<evidence type="ECO:0000256" key="1">
    <source>
        <dbReference type="SAM" id="MobiDB-lite"/>
    </source>
</evidence>
<protein>
    <submittedName>
        <fullName evidence="4">Transposase</fullName>
    </submittedName>
</protein>
<dbReference type="PANTHER" id="PTHR30007">
    <property type="entry name" value="PHP DOMAIN PROTEIN"/>
    <property type="match status" value="1"/>
</dbReference>
<dbReference type="Pfam" id="PF01609">
    <property type="entry name" value="DDE_Tnp_1"/>
    <property type="match status" value="1"/>
</dbReference>
<dbReference type="AlphaFoldDB" id="A0A7W9DPP6"/>
<dbReference type="NCBIfam" id="NF033580">
    <property type="entry name" value="transpos_IS5_3"/>
    <property type="match status" value="1"/>
</dbReference>